<gene>
    <name evidence="2" type="ORF">THAOC_06989</name>
</gene>
<dbReference type="Proteomes" id="UP000266841">
    <property type="component" value="Unassembled WGS sequence"/>
</dbReference>
<reference evidence="2 3" key="1">
    <citation type="journal article" date="2012" name="Genome Biol.">
        <title>Genome and low-iron response of an oceanic diatom adapted to chronic iron limitation.</title>
        <authorList>
            <person name="Lommer M."/>
            <person name="Specht M."/>
            <person name="Roy A.S."/>
            <person name="Kraemer L."/>
            <person name="Andreson R."/>
            <person name="Gutowska M.A."/>
            <person name="Wolf J."/>
            <person name="Bergner S.V."/>
            <person name="Schilhabel M.B."/>
            <person name="Klostermeier U.C."/>
            <person name="Beiko R.G."/>
            <person name="Rosenstiel P."/>
            <person name="Hippler M."/>
            <person name="Laroche J."/>
        </authorList>
    </citation>
    <scope>NUCLEOTIDE SEQUENCE [LARGE SCALE GENOMIC DNA]</scope>
    <source>
        <strain evidence="2 3">CCMP1005</strain>
    </source>
</reference>
<feature type="compositionally biased region" description="Basic residues" evidence="1">
    <location>
        <begin position="333"/>
        <end position="346"/>
    </location>
</feature>
<evidence type="ECO:0000313" key="3">
    <source>
        <dbReference type="Proteomes" id="UP000266841"/>
    </source>
</evidence>
<feature type="region of interest" description="Disordered" evidence="1">
    <location>
        <begin position="1"/>
        <end position="98"/>
    </location>
</feature>
<dbReference type="AlphaFoldDB" id="K0SYR6"/>
<feature type="region of interest" description="Disordered" evidence="1">
    <location>
        <begin position="122"/>
        <end position="364"/>
    </location>
</feature>
<feature type="compositionally biased region" description="Basic and acidic residues" evidence="1">
    <location>
        <begin position="282"/>
        <end position="332"/>
    </location>
</feature>
<feature type="compositionally biased region" description="Basic and acidic residues" evidence="1">
    <location>
        <begin position="209"/>
        <end position="226"/>
    </location>
</feature>
<comment type="caution">
    <text evidence="2">The sequence shown here is derived from an EMBL/GenBank/DDBJ whole genome shotgun (WGS) entry which is preliminary data.</text>
</comment>
<keyword evidence="3" id="KW-1185">Reference proteome</keyword>
<dbReference type="EMBL" id="AGNL01007074">
    <property type="protein sequence ID" value="EJK71553.1"/>
    <property type="molecule type" value="Genomic_DNA"/>
</dbReference>
<organism evidence="2 3">
    <name type="scientific">Thalassiosira oceanica</name>
    <name type="common">Marine diatom</name>
    <dbReference type="NCBI Taxonomy" id="159749"/>
    <lineage>
        <taxon>Eukaryota</taxon>
        <taxon>Sar</taxon>
        <taxon>Stramenopiles</taxon>
        <taxon>Ochrophyta</taxon>
        <taxon>Bacillariophyta</taxon>
        <taxon>Coscinodiscophyceae</taxon>
        <taxon>Thalassiosirophycidae</taxon>
        <taxon>Thalassiosirales</taxon>
        <taxon>Thalassiosiraceae</taxon>
        <taxon>Thalassiosira</taxon>
    </lineage>
</organism>
<evidence type="ECO:0000256" key="1">
    <source>
        <dbReference type="SAM" id="MobiDB-lite"/>
    </source>
</evidence>
<feature type="compositionally biased region" description="Basic and acidic residues" evidence="1">
    <location>
        <begin position="347"/>
        <end position="357"/>
    </location>
</feature>
<feature type="compositionally biased region" description="Basic and acidic residues" evidence="1">
    <location>
        <begin position="45"/>
        <end position="61"/>
    </location>
</feature>
<accession>K0SYR6</accession>
<proteinExistence type="predicted"/>
<dbReference type="OrthoDB" id="6755010at2759"/>
<feature type="compositionally biased region" description="Basic and acidic residues" evidence="1">
    <location>
        <begin position="80"/>
        <end position="95"/>
    </location>
</feature>
<protein>
    <submittedName>
        <fullName evidence="2">Uncharacterized protein</fullName>
    </submittedName>
</protein>
<sequence length="364" mass="39066">METGGPDPDIRPGGSDAPPEDGSDGRAPPAKRRRRDNSRMTVPIRRSDCCSDDEGGGRPEEDGVGQIPGGDLPDETGAGDIRDLLADDAGADGKRGGLWKTLDLYWTDAAERKGAVYLYGLVRAPADEDGGPAKSRRRGREALSLRPLRGDQTPPDPVDRARGRGIHGRPRHEAVRVRRPGRAAGADPLPESEVRRQVPPSGPGGLLGGRRDLREDTGLGGERDGEPSAGQGHHGPGMDQAVLRPAGGGRASHELVQMGVPRGRSRVTRDNPSGVGAPAAAHLDRHPRAQDRAEPPVAQEGDRRRLGDPPRPGDARVRLGRVDEEHVPDHARPPGRLRMSGRRRGPVPRDMDEECRRRFGGIVR</sequence>
<name>K0SYR6_THAOC</name>
<evidence type="ECO:0000313" key="2">
    <source>
        <dbReference type="EMBL" id="EJK71553.1"/>
    </source>
</evidence>